<gene>
    <name evidence="2" type="ORF">SAMN05444337_2628</name>
</gene>
<feature type="chain" id="PRO_5013019934" evidence="1">
    <location>
        <begin position="19"/>
        <end position="219"/>
    </location>
</feature>
<organism evidence="2 3">
    <name type="scientific">Flavobacterium haoranii</name>
    <dbReference type="NCBI Taxonomy" id="683124"/>
    <lineage>
        <taxon>Bacteria</taxon>
        <taxon>Pseudomonadati</taxon>
        <taxon>Bacteroidota</taxon>
        <taxon>Flavobacteriia</taxon>
        <taxon>Flavobacteriales</taxon>
        <taxon>Flavobacteriaceae</taxon>
        <taxon>Flavobacterium</taxon>
    </lineage>
</organism>
<proteinExistence type="predicted"/>
<keyword evidence="3" id="KW-1185">Reference proteome</keyword>
<keyword evidence="1" id="KW-0732">Signal</keyword>
<dbReference type="Proteomes" id="UP000184232">
    <property type="component" value="Unassembled WGS sequence"/>
</dbReference>
<accession>A0A1M6M4Q1</accession>
<protein>
    <submittedName>
        <fullName evidence="2">Uncharacterized protein</fullName>
    </submittedName>
</protein>
<feature type="signal peptide" evidence="1">
    <location>
        <begin position="1"/>
        <end position="18"/>
    </location>
</feature>
<dbReference type="OrthoDB" id="1148517at2"/>
<dbReference type="STRING" id="683124.SAMN05444337_2628"/>
<reference evidence="2 3" key="1">
    <citation type="submission" date="2016-11" db="EMBL/GenBank/DDBJ databases">
        <authorList>
            <person name="Jaros S."/>
            <person name="Januszkiewicz K."/>
            <person name="Wedrychowicz H."/>
        </authorList>
    </citation>
    <scope>NUCLEOTIDE SEQUENCE [LARGE SCALE GENOMIC DNA]</scope>
    <source>
        <strain evidence="2 3">DSM 22807</strain>
    </source>
</reference>
<evidence type="ECO:0000313" key="3">
    <source>
        <dbReference type="Proteomes" id="UP000184232"/>
    </source>
</evidence>
<dbReference type="AlphaFoldDB" id="A0A1M6M4Q1"/>
<sequence>MKIFINLVLLLFVSVSVAQIDTKKSTPLKLKLDNPFEQTPANDSNLPSLEYKSVFDSPKKSRYSILSNDKETPKSILDTSTDFKNPGDEVMDKLNKEINKEGNWDDVFFGKYVVRTSTIKIKTRDFMEPDGDRIRIFLNYQILFLNELLGSNYETYVVNLREGENAIDIMALNQGLAGPNTANFAIYDENDNLITTNDWNLKTGVSAKFIIDYKKPLDK</sequence>
<dbReference type="EMBL" id="FQZH01000006">
    <property type="protein sequence ID" value="SHJ78458.1"/>
    <property type="molecule type" value="Genomic_DNA"/>
</dbReference>
<name>A0A1M6M4Q1_9FLAO</name>
<evidence type="ECO:0000256" key="1">
    <source>
        <dbReference type="SAM" id="SignalP"/>
    </source>
</evidence>
<evidence type="ECO:0000313" key="2">
    <source>
        <dbReference type="EMBL" id="SHJ78458.1"/>
    </source>
</evidence>
<dbReference type="RefSeq" id="WP_072785828.1">
    <property type="nucleotide sequence ID" value="NZ_CP045292.1"/>
</dbReference>